<organism evidence="4 5">
    <name type="scientific">Lentzea fradiae</name>
    <dbReference type="NCBI Taxonomy" id="200378"/>
    <lineage>
        <taxon>Bacteria</taxon>
        <taxon>Bacillati</taxon>
        <taxon>Actinomycetota</taxon>
        <taxon>Actinomycetes</taxon>
        <taxon>Pseudonocardiales</taxon>
        <taxon>Pseudonocardiaceae</taxon>
        <taxon>Lentzea</taxon>
    </lineage>
</organism>
<dbReference type="PANTHER" id="PTHR43476">
    <property type="entry name" value="3-(3-HYDROXY-PHENYL)PROPIONATE/3-HYDROXYCINNAMIC ACID HYDROXYLASE"/>
    <property type="match status" value="1"/>
</dbReference>
<evidence type="ECO:0000313" key="4">
    <source>
        <dbReference type="EMBL" id="SDH32621.1"/>
    </source>
</evidence>
<dbReference type="AlphaFoldDB" id="A0A1G8BHN0"/>
<reference evidence="5" key="1">
    <citation type="submission" date="2016-10" db="EMBL/GenBank/DDBJ databases">
        <authorList>
            <person name="Varghese N."/>
            <person name="Submissions S."/>
        </authorList>
    </citation>
    <scope>NUCLEOTIDE SEQUENCE [LARGE SCALE GENOMIC DNA]</scope>
    <source>
        <strain evidence="5">CGMCC 4.3506</strain>
    </source>
</reference>
<dbReference type="SUPFAM" id="SSF51905">
    <property type="entry name" value="FAD/NAD(P)-binding domain"/>
    <property type="match status" value="1"/>
</dbReference>
<dbReference type="InterPro" id="IPR050631">
    <property type="entry name" value="PheA/TfdB_FAD_monoxygenase"/>
</dbReference>
<feature type="domain" description="FAD-binding" evidence="3">
    <location>
        <begin position="131"/>
        <end position="325"/>
    </location>
</feature>
<dbReference type="GO" id="GO:0071949">
    <property type="term" value="F:FAD binding"/>
    <property type="evidence" value="ECO:0007669"/>
    <property type="project" value="InterPro"/>
</dbReference>
<dbReference type="InterPro" id="IPR036188">
    <property type="entry name" value="FAD/NAD-bd_sf"/>
</dbReference>
<evidence type="ECO:0000313" key="5">
    <source>
        <dbReference type="Proteomes" id="UP000199623"/>
    </source>
</evidence>
<dbReference type="Pfam" id="PF01494">
    <property type="entry name" value="FAD_binding_3"/>
    <property type="match status" value="1"/>
</dbReference>
<dbReference type="InterPro" id="IPR002938">
    <property type="entry name" value="FAD-bd"/>
</dbReference>
<dbReference type="EMBL" id="FNCC01000019">
    <property type="protein sequence ID" value="SDH32621.1"/>
    <property type="molecule type" value="Genomic_DNA"/>
</dbReference>
<evidence type="ECO:0000256" key="1">
    <source>
        <dbReference type="ARBA" id="ARBA00023002"/>
    </source>
</evidence>
<sequence>MRIAVIGGGPGGLYFAALVKQVAPGHEVVLWERGEAEDAIGFGVVFSDGALGGVQAADPVLFDSVIDRFVRWESVGVRYRGRTISHDGYRFSAVGRRSLLRLLRERCAHRGVELRFASAAPPLPVLRSEFDLVVAADGVGSATRSSRPEAFGTRLEPRDSRYLWMGTDRMFDELTFAVVETPHGPLQVHAYPYAPGHSTFIVETTDRVLRAGGLEQPGRSPEDTARAVAALLEADEGLLGGHRLICTGSRWGRFTSVRNDRWSDGNAVLLGDAAHTTHFSIGSGTKLAMEDAVALAMALTDNRDLPDALAAYEAERKPAVERMQRVAEVSRDWFEHVDERIGLPPGEFTSHLLTRSGRISHRDLPLLDRDHVERVRNWFALTLATTS</sequence>
<evidence type="ECO:0000259" key="3">
    <source>
        <dbReference type="Pfam" id="PF01494"/>
    </source>
</evidence>
<dbReference type="OrthoDB" id="3169239at2"/>
<accession>A0A1G8BHN0</accession>
<dbReference type="PANTHER" id="PTHR43476:SF4">
    <property type="entry name" value="BLR0106 PROTEIN"/>
    <property type="match status" value="1"/>
</dbReference>
<keyword evidence="2" id="KW-0520">NAD</keyword>
<keyword evidence="5" id="KW-1185">Reference proteome</keyword>
<dbReference type="Proteomes" id="UP000199623">
    <property type="component" value="Unassembled WGS sequence"/>
</dbReference>
<dbReference type="PRINTS" id="PR00420">
    <property type="entry name" value="RNGMNOXGNASE"/>
</dbReference>
<dbReference type="Gene3D" id="3.50.50.60">
    <property type="entry name" value="FAD/NAD(P)-binding domain"/>
    <property type="match status" value="1"/>
</dbReference>
<dbReference type="GO" id="GO:0004497">
    <property type="term" value="F:monooxygenase activity"/>
    <property type="evidence" value="ECO:0007669"/>
    <property type="project" value="UniProtKB-KW"/>
</dbReference>
<dbReference type="RefSeq" id="WP_090058430.1">
    <property type="nucleotide sequence ID" value="NZ_FNCC01000019.1"/>
</dbReference>
<proteinExistence type="predicted"/>
<dbReference type="STRING" id="200378.SAMN05216553_11970"/>
<evidence type="ECO:0000256" key="2">
    <source>
        <dbReference type="ARBA" id="ARBA00023027"/>
    </source>
</evidence>
<dbReference type="Gene3D" id="3.30.9.20">
    <property type="match status" value="1"/>
</dbReference>
<protein>
    <submittedName>
        <fullName evidence="4">Anthraniloyl-CoA monooxygenase</fullName>
    </submittedName>
</protein>
<gene>
    <name evidence="4" type="ORF">SAMN05216553_11970</name>
</gene>
<keyword evidence="1" id="KW-0560">Oxidoreductase</keyword>
<keyword evidence="4" id="KW-0503">Monooxygenase</keyword>
<name>A0A1G8BHN0_9PSEU</name>